<accession>A0A0F9K257</accession>
<comment type="caution">
    <text evidence="1">The sequence shown here is derived from an EMBL/GenBank/DDBJ whole genome shotgun (WGS) entry which is preliminary data.</text>
</comment>
<evidence type="ECO:0000313" key="1">
    <source>
        <dbReference type="EMBL" id="KKM76164.1"/>
    </source>
</evidence>
<gene>
    <name evidence="1" type="ORF">LCGC14_1382870</name>
</gene>
<sequence length="93" mass="10525">MPWEGECNQCGLCCTQVIRGVPARCEHLRIVSADEAVCEKYLDGRRRGMKCALLDAENRLVGWSDCTPVYPHHLSKDTVLPSKCGYRWAMDKP</sequence>
<protein>
    <submittedName>
        <fullName evidence="1">Uncharacterized protein</fullName>
    </submittedName>
</protein>
<dbReference type="AlphaFoldDB" id="A0A0F9K257"/>
<name>A0A0F9K257_9ZZZZ</name>
<dbReference type="EMBL" id="LAZR01008855">
    <property type="protein sequence ID" value="KKM76164.1"/>
    <property type="molecule type" value="Genomic_DNA"/>
</dbReference>
<proteinExistence type="predicted"/>
<organism evidence="1">
    <name type="scientific">marine sediment metagenome</name>
    <dbReference type="NCBI Taxonomy" id="412755"/>
    <lineage>
        <taxon>unclassified sequences</taxon>
        <taxon>metagenomes</taxon>
        <taxon>ecological metagenomes</taxon>
    </lineage>
</organism>
<reference evidence="1" key="1">
    <citation type="journal article" date="2015" name="Nature">
        <title>Complex archaea that bridge the gap between prokaryotes and eukaryotes.</title>
        <authorList>
            <person name="Spang A."/>
            <person name="Saw J.H."/>
            <person name="Jorgensen S.L."/>
            <person name="Zaremba-Niedzwiedzka K."/>
            <person name="Martijn J."/>
            <person name="Lind A.E."/>
            <person name="van Eijk R."/>
            <person name="Schleper C."/>
            <person name="Guy L."/>
            <person name="Ettema T.J."/>
        </authorList>
    </citation>
    <scope>NUCLEOTIDE SEQUENCE</scope>
</reference>